<sequence>MIAHLFSKRYWINLICRGTIVVVKLKTQYSILV</sequence>
<protein>
    <submittedName>
        <fullName evidence="1">Bm14183</fullName>
    </submittedName>
</protein>
<evidence type="ECO:0000313" key="1">
    <source>
        <dbReference type="EMBL" id="CDP94743.1"/>
    </source>
</evidence>
<reference evidence="1" key="1">
    <citation type="journal article" date="2007" name="Science">
        <title>Draft genome of the filarial nematode parasite Brugia malayi.</title>
        <authorList>
            <person name="Ghedin E."/>
            <person name="Wang S."/>
            <person name="Spiro D."/>
            <person name="Caler E."/>
            <person name="Zhao Q."/>
            <person name="Crabtree J."/>
            <person name="Allen J.E."/>
            <person name="Delcher A.L."/>
            <person name="Guiliano D.B."/>
            <person name="Miranda-Saavedra D."/>
            <person name="Angiuoli S.V."/>
            <person name="Creasy T."/>
            <person name="Amedeo P."/>
            <person name="Haas B."/>
            <person name="El-Sayed N.M."/>
            <person name="Wortman J.R."/>
            <person name="Feldblyum T."/>
            <person name="Tallon L."/>
            <person name="Schatz M."/>
            <person name="Shumway M."/>
            <person name="Koo H."/>
            <person name="Salzberg S.L."/>
            <person name="Schobel S."/>
            <person name="Pertea M."/>
            <person name="Pop M."/>
            <person name="White O."/>
            <person name="Barton G.J."/>
            <person name="Carlow C.K."/>
            <person name="Crawford M.J."/>
            <person name="Daub J."/>
            <person name="Dimmic M.W."/>
            <person name="Estes C.F."/>
            <person name="Foster J.M."/>
            <person name="Ganatra M."/>
            <person name="Gregory W.F."/>
            <person name="Johnson N.M."/>
            <person name="Jin J."/>
            <person name="Komuniecki R."/>
            <person name="Korf I."/>
            <person name="Kumar S."/>
            <person name="Laney S."/>
            <person name="Li B.W."/>
            <person name="Li W."/>
            <person name="Lindblom T.H."/>
            <person name="Lustigman S."/>
            <person name="Ma D."/>
            <person name="Maina C.V."/>
            <person name="Martin D.M."/>
            <person name="McCarter J.P."/>
            <person name="McReynolds L."/>
            <person name="Mitreva M."/>
            <person name="Nutman T.B."/>
            <person name="Parkinson J."/>
            <person name="Peregrin-Alvarez J.M."/>
            <person name="Poole C."/>
            <person name="Ren Q."/>
            <person name="Saunders L."/>
            <person name="Sluder A.E."/>
            <person name="Smith K."/>
            <person name="Stanke M."/>
            <person name="Unnasch T.R."/>
            <person name="Ware J."/>
            <person name="Wei A.D."/>
            <person name="Weil G."/>
            <person name="Williams D.J."/>
            <person name="Zhang Y."/>
            <person name="Williams S.A."/>
            <person name="Fraser-Liggett C."/>
            <person name="Slatko B."/>
            <person name="Blaxter M.L."/>
            <person name="Scott A.L."/>
        </authorList>
    </citation>
    <scope>NUCLEOTIDE SEQUENCE</scope>
    <source>
        <strain evidence="1">FR3</strain>
    </source>
</reference>
<organism evidence="1">
    <name type="scientific">Brugia malayi</name>
    <name type="common">Filarial nematode worm</name>
    <dbReference type="NCBI Taxonomy" id="6279"/>
    <lineage>
        <taxon>Eukaryota</taxon>
        <taxon>Metazoa</taxon>
        <taxon>Ecdysozoa</taxon>
        <taxon>Nematoda</taxon>
        <taxon>Chromadorea</taxon>
        <taxon>Rhabditida</taxon>
        <taxon>Spirurina</taxon>
        <taxon>Spiruromorpha</taxon>
        <taxon>Filarioidea</taxon>
        <taxon>Onchocercidae</taxon>
        <taxon>Brugia</taxon>
    </lineage>
</organism>
<name>A0A1I9G1P1_BRUMA</name>
<proteinExistence type="predicted"/>
<gene>
    <name evidence="1" type="primary">Bm14183</name>
    <name evidence="1" type="ORF">BM_Bm14183</name>
</gene>
<dbReference type="AlphaFoldDB" id="A0A1I9G1P1"/>
<dbReference type="EMBL" id="LN856931">
    <property type="protein sequence ID" value="CDP94743.1"/>
    <property type="molecule type" value="Genomic_DNA"/>
</dbReference>
<accession>A0A1I9G1P1</accession>
<reference evidence="1" key="2">
    <citation type="submission" date="2012-12" db="EMBL/GenBank/DDBJ databases">
        <authorList>
            <consortium name="WormBase Consortium"/>
            <person name="Ghedin E."/>
            <person name="Paulini M."/>
        </authorList>
    </citation>
    <scope>NUCLEOTIDE SEQUENCE</scope>
    <source>
        <strain evidence="1">FR3</strain>
    </source>
</reference>